<proteinExistence type="predicted"/>
<reference evidence="2" key="1">
    <citation type="journal article" date="2019" name="Int. J. Syst. Evol. Microbiol.">
        <title>The Global Catalogue of Microorganisms (GCM) 10K type strain sequencing project: providing services to taxonomists for standard genome sequencing and annotation.</title>
        <authorList>
            <consortium name="The Broad Institute Genomics Platform"/>
            <consortium name="The Broad Institute Genome Sequencing Center for Infectious Disease"/>
            <person name="Wu L."/>
            <person name="Ma J."/>
        </authorList>
    </citation>
    <scope>NUCLEOTIDE SEQUENCE [LARGE SCALE GENOMIC DNA]</scope>
    <source>
        <strain evidence="2">KCTC 12861</strain>
    </source>
</reference>
<comment type="caution">
    <text evidence="1">The sequence shown here is derived from an EMBL/GenBank/DDBJ whole genome shotgun (WGS) entry which is preliminary data.</text>
</comment>
<organism evidence="1 2">
    <name type="scientific">Pseudovibrio japonicus</name>
    <dbReference type="NCBI Taxonomy" id="366534"/>
    <lineage>
        <taxon>Bacteria</taxon>
        <taxon>Pseudomonadati</taxon>
        <taxon>Pseudomonadota</taxon>
        <taxon>Alphaproteobacteria</taxon>
        <taxon>Hyphomicrobiales</taxon>
        <taxon>Stappiaceae</taxon>
        <taxon>Pseudovibrio</taxon>
    </lineage>
</organism>
<evidence type="ECO:0000313" key="1">
    <source>
        <dbReference type="EMBL" id="GHB46865.1"/>
    </source>
</evidence>
<sequence length="214" mass="23553">MSKSLKCVWTLQPENPPRPVIPCKSCGVLKPFKPSGKFRLNANGTKLDAWLIYKCTSCDATWNRQIFERRARKQIPADLMEALQINCPAQVRKVAFDKSGLPAVAAPEEREIAITVHKQILSGGELDWAHLEIRLELALPISLRLDRLLALELGISRNALRDLGKQGVLCGAGGTPLQLKKPPKDGTLVCLQLTNQPALKAQLNATLFSLETAD</sequence>
<dbReference type="InterPro" id="IPR009412">
    <property type="entry name" value="DUF1062"/>
</dbReference>
<gene>
    <name evidence="1" type="ORF">GCM10007094_40290</name>
</gene>
<evidence type="ECO:0008006" key="3">
    <source>
        <dbReference type="Google" id="ProtNLM"/>
    </source>
</evidence>
<name>A0ABQ3EMI8_9HYPH</name>
<evidence type="ECO:0000313" key="2">
    <source>
        <dbReference type="Proteomes" id="UP000637980"/>
    </source>
</evidence>
<dbReference type="Pfam" id="PF06353">
    <property type="entry name" value="DUF1062"/>
    <property type="match status" value="1"/>
</dbReference>
<dbReference type="EMBL" id="BMXE01000009">
    <property type="protein sequence ID" value="GHB46865.1"/>
    <property type="molecule type" value="Genomic_DNA"/>
</dbReference>
<protein>
    <recommendedName>
        <fullName evidence="3">DUF1062 domain-containing protein</fullName>
    </recommendedName>
</protein>
<dbReference type="Proteomes" id="UP000637980">
    <property type="component" value="Unassembled WGS sequence"/>
</dbReference>
<dbReference type="RefSeq" id="WP_189438605.1">
    <property type="nucleotide sequence ID" value="NZ_BMXE01000009.1"/>
</dbReference>
<accession>A0ABQ3EMI8</accession>
<keyword evidence="2" id="KW-1185">Reference proteome</keyword>